<gene>
    <name evidence="1" type="ORF">TGEB3V08_LOCUS6111</name>
</gene>
<evidence type="ECO:0000313" key="1">
    <source>
        <dbReference type="EMBL" id="CAD7595635.1"/>
    </source>
</evidence>
<dbReference type="AlphaFoldDB" id="A0A7R9K179"/>
<name>A0A7R9K179_TIMGE</name>
<reference evidence="1" key="1">
    <citation type="submission" date="2020-11" db="EMBL/GenBank/DDBJ databases">
        <authorList>
            <person name="Tran Van P."/>
        </authorList>
    </citation>
    <scope>NUCLEOTIDE SEQUENCE</scope>
</reference>
<dbReference type="EMBL" id="OE841417">
    <property type="protein sequence ID" value="CAD7595635.1"/>
    <property type="molecule type" value="Genomic_DNA"/>
</dbReference>
<protein>
    <submittedName>
        <fullName evidence="1">Uncharacterized protein</fullName>
    </submittedName>
</protein>
<organism evidence="1">
    <name type="scientific">Timema genevievae</name>
    <name type="common">Walking stick</name>
    <dbReference type="NCBI Taxonomy" id="629358"/>
    <lineage>
        <taxon>Eukaryota</taxon>
        <taxon>Metazoa</taxon>
        <taxon>Ecdysozoa</taxon>
        <taxon>Arthropoda</taxon>
        <taxon>Hexapoda</taxon>
        <taxon>Insecta</taxon>
        <taxon>Pterygota</taxon>
        <taxon>Neoptera</taxon>
        <taxon>Polyneoptera</taxon>
        <taxon>Phasmatodea</taxon>
        <taxon>Timematodea</taxon>
        <taxon>Timematoidea</taxon>
        <taxon>Timematidae</taxon>
        <taxon>Timema</taxon>
    </lineage>
</organism>
<proteinExistence type="predicted"/>
<sequence length="81" mass="9307">MWVCREKHKSKVDAVGMRYLRNVCGETHMDRVSNEWGLKECGLKGNTMGQCERSVSTSSNWGMCPPNPPEIIGWLWPLIRK</sequence>
<accession>A0A7R9K179</accession>